<evidence type="ECO:0000259" key="2">
    <source>
        <dbReference type="Pfam" id="PF13439"/>
    </source>
</evidence>
<dbReference type="AlphaFoldDB" id="A0A4P7BW06"/>
<dbReference type="SUPFAM" id="SSF53756">
    <property type="entry name" value="UDP-Glycosyltransferase/glycogen phosphorylase"/>
    <property type="match status" value="1"/>
</dbReference>
<dbReference type="Proteomes" id="UP000294325">
    <property type="component" value="Chromosome"/>
</dbReference>
<keyword evidence="3" id="KW-0808">Transferase</keyword>
<dbReference type="EMBL" id="CP038033">
    <property type="protein sequence ID" value="QBQ53260.1"/>
    <property type="molecule type" value="Genomic_DNA"/>
</dbReference>
<dbReference type="InterPro" id="IPR001296">
    <property type="entry name" value="Glyco_trans_1"/>
</dbReference>
<name>A0A4P7BW06_9GAMM</name>
<evidence type="ECO:0000313" key="3">
    <source>
        <dbReference type="EMBL" id="QBQ53260.1"/>
    </source>
</evidence>
<sequence length="409" mass="45209">MSPHLPSPSSQKPPLRVAVLTTSFPLTPTAVSGPFVLRLVQSLPPSVKAIVITPSGIESEQLRADANYQLRCFRYAPRTWQQLAHQPGGIPAALKQRRTFYLLLPVFLGSMFLTCLRTAREVDLIHANWSVNGIIAGIVGWLTGKPVITTLRGQDVNRSQSSWAYQLILGLCMRLSNHVVAVSESVRFTAAQKFPVQNNKLTVISNGVEQYFLDIGERRIQTRTQGLSLITISSLIPSKGVERIIQAVNLLQGEIGLNLTIVGSGPEKEKLQKLAASLGLDKKVYFTGNVTPDDIPKYLEKADVFVFASHSEGRPNVLLEAMAASLPIIATSIPGIKEIVQDKKTGLLFPPSAVEILADQLRRLSQDNHLRQQLVKNARQFILDQGLFWAHTGSRYAELYRQSLIKPIR</sequence>
<dbReference type="KEGG" id="nwr:E3U44_01120"/>
<gene>
    <name evidence="3" type="ORF">E3U44_01120</name>
</gene>
<accession>A0A4P7BW06</accession>
<feature type="domain" description="Glycosyl transferase family 1" evidence="1">
    <location>
        <begin position="228"/>
        <end position="380"/>
    </location>
</feature>
<organism evidence="3 4">
    <name type="scientific">Nitrosococcus wardiae</name>
    <dbReference type="NCBI Taxonomy" id="1814290"/>
    <lineage>
        <taxon>Bacteria</taxon>
        <taxon>Pseudomonadati</taxon>
        <taxon>Pseudomonadota</taxon>
        <taxon>Gammaproteobacteria</taxon>
        <taxon>Chromatiales</taxon>
        <taxon>Chromatiaceae</taxon>
        <taxon>Nitrosococcus</taxon>
    </lineage>
</organism>
<evidence type="ECO:0000313" key="4">
    <source>
        <dbReference type="Proteomes" id="UP000294325"/>
    </source>
</evidence>
<proteinExistence type="predicted"/>
<keyword evidence="4" id="KW-1185">Reference proteome</keyword>
<dbReference type="OrthoDB" id="4611853at2"/>
<reference evidence="3 4" key="1">
    <citation type="submission" date="2019-03" db="EMBL/GenBank/DDBJ databases">
        <title>The genome sequence of Nitrosococcus wardiae strain D1FHST reveals the archetypal metabolic capacity of ammonia-oxidizing Gammaproteobacteria.</title>
        <authorList>
            <person name="Wang L."/>
            <person name="Lim C.K."/>
            <person name="Hanson T.E."/>
            <person name="Dang H."/>
            <person name="Klotz M.G."/>
        </authorList>
    </citation>
    <scope>NUCLEOTIDE SEQUENCE [LARGE SCALE GENOMIC DNA]</scope>
    <source>
        <strain evidence="3 4">D1FHS</strain>
    </source>
</reference>
<dbReference type="CDD" id="cd03801">
    <property type="entry name" value="GT4_PimA-like"/>
    <property type="match status" value="1"/>
</dbReference>
<dbReference type="Pfam" id="PF00534">
    <property type="entry name" value="Glycos_transf_1"/>
    <property type="match status" value="1"/>
</dbReference>
<dbReference type="GO" id="GO:0016757">
    <property type="term" value="F:glycosyltransferase activity"/>
    <property type="evidence" value="ECO:0007669"/>
    <property type="project" value="InterPro"/>
</dbReference>
<dbReference type="GO" id="GO:1901135">
    <property type="term" value="P:carbohydrate derivative metabolic process"/>
    <property type="evidence" value="ECO:0007669"/>
    <property type="project" value="UniProtKB-ARBA"/>
</dbReference>
<evidence type="ECO:0000259" key="1">
    <source>
        <dbReference type="Pfam" id="PF00534"/>
    </source>
</evidence>
<dbReference type="InterPro" id="IPR028098">
    <property type="entry name" value="Glyco_trans_4-like_N"/>
</dbReference>
<dbReference type="Pfam" id="PF13439">
    <property type="entry name" value="Glyco_transf_4"/>
    <property type="match status" value="1"/>
</dbReference>
<feature type="domain" description="Glycosyltransferase subfamily 4-like N-terminal" evidence="2">
    <location>
        <begin position="83"/>
        <end position="209"/>
    </location>
</feature>
<protein>
    <submittedName>
        <fullName evidence="3">Glycosyltransferase family 4 protein</fullName>
    </submittedName>
</protein>
<dbReference type="Gene3D" id="3.40.50.2000">
    <property type="entry name" value="Glycogen Phosphorylase B"/>
    <property type="match status" value="2"/>
</dbReference>
<dbReference type="PANTHER" id="PTHR12526">
    <property type="entry name" value="GLYCOSYLTRANSFERASE"/>
    <property type="match status" value="1"/>
</dbReference>